<evidence type="ECO:0000313" key="3">
    <source>
        <dbReference type="Proteomes" id="UP000789831"/>
    </source>
</evidence>
<proteinExistence type="predicted"/>
<accession>A0A9N9CY74</accession>
<dbReference type="Proteomes" id="UP000789831">
    <property type="component" value="Unassembled WGS sequence"/>
</dbReference>
<protein>
    <submittedName>
        <fullName evidence="2">10351_t:CDS:1</fullName>
    </submittedName>
</protein>
<feature type="non-terminal residue" evidence="2">
    <location>
        <position position="1"/>
    </location>
</feature>
<dbReference type="AlphaFoldDB" id="A0A9N9CY74"/>
<comment type="caution">
    <text evidence="2">The sequence shown here is derived from an EMBL/GenBank/DDBJ whole genome shotgun (WGS) entry which is preliminary data.</text>
</comment>
<feature type="compositionally biased region" description="Basic and acidic residues" evidence="1">
    <location>
        <begin position="166"/>
        <end position="178"/>
    </location>
</feature>
<gene>
    <name evidence="2" type="ORF">AGERDE_LOCUS9967</name>
</gene>
<feature type="region of interest" description="Disordered" evidence="1">
    <location>
        <begin position="1"/>
        <end position="23"/>
    </location>
</feature>
<feature type="region of interest" description="Disordered" evidence="1">
    <location>
        <begin position="153"/>
        <end position="221"/>
    </location>
</feature>
<feature type="compositionally biased region" description="Low complexity" evidence="1">
    <location>
        <begin position="153"/>
        <end position="162"/>
    </location>
</feature>
<organism evidence="2 3">
    <name type="scientific">Ambispora gerdemannii</name>
    <dbReference type="NCBI Taxonomy" id="144530"/>
    <lineage>
        <taxon>Eukaryota</taxon>
        <taxon>Fungi</taxon>
        <taxon>Fungi incertae sedis</taxon>
        <taxon>Mucoromycota</taxon>
        <taxon>Glomeromycotina</taxon>
        <taxon>Glomeromycetes</taxon>
        <taxon>Archaeosporales</taxon>
        <taxon>Ambisporaceae</taxon>
        <taxon>Ambispora</taxon>
    </lineage>
</organism>
<feature type="compositionally biased region" description="Acidic residues" evidence="1">
    <location>
        <begin position="193"/>
        <end position="211"/>
    </location>
</feature>
<reference evidence="2" key="1">
    <citation type="submission" date="2021-06" db="EMBL/GenBank/DDBJ databases">
        <authorList>
            <person name="Kallberg Y."/>
            <person name="Tangrot J."/>
            <person name="Rosling A."/>
        </authorList>
    </citation>
    <scope>NUCLEOTIDE SEQUENCE</scope>
    <source>
        <strain evidence="2">MT106</strain>
    </source>
</reference>
<name>A0A9N9CY74_9GLOM</name>
<evidence type="ECO:0000313" key="2">
    <source>
        <dbReference type="EMBL" id="CAG8618907.1"/>
    </source>
</evidence>
<evidence type="ECO:0000256" key="1">
    <source>
        <dbReference type="SAM" id="MobiDB-lite"/>
    </source>
</evidence>
<dbReference type="EMBL" id="CAJVPL010002749">
    <property type="protein sequence ID" value="CAG8618907.1"/>
    <property type="molecule type" value="Genomic_DNA"/>
</dbReference>
<keyword evidence="3" id="KW-1185">Reference proteome</keyword>
<sequence length="254" mass="28288">LDAVKRLSAKQEAIPNHSREEIDQNLRTLQSKLERSNLSCGSKTVPLERDEKIHVISDAVASSSFLETEKEKFQEISEPDEIEPTKRQYIEQGLIKELLSSNLIVPPVSSEIIEYRTFQITTTKLKPQTTNFSDSTLANISSVTEISTPAKSISSNYISNSSGPDDFPKAEVSEKVEPEIQVSIETTTNSNFSDDETNEDISDDDDSDDDSEAIKDEDKINVIFSGDDDDAGYYYDLSSGKKTNKNSDHLISAY</sequence>
<feature type="compositionally biased region" description="Polar residues" evidence="1">
    <location>
        <begin position="183"/>
        <end position="192"/>
    </location>
</feature>